<dbReference type="PANTHER" id="PTHR12532:SF6">
    <property type="entry name" value="TRANSCRIPTIONAL REGULATORY PROTEIN YEBC-RELATED"/>
    <property type="match status" value="1"/>
</dbReference>
<accession>A0A085WHM9</accession>
<feature type="domain" description="TACO1/YebC-like N-terminal" evidence="8">
    <location>
        <begin position="5"/>
        <end position="76"/>
    </location>
</feature>
<dbReference type="PANTHER" id="PTHR12532">
    <property type="entry name" value="TRANSLATIONAL ACTIVATOR OF CYTOCHROME C OXIDASE 1"/>
    <property type="match status" value="1"/>
</dbReference>
<dbReference type="EMBL" id="JMCB01000008">
    <property type="protein sequence ID" value="KFE67192.1"/>
    <property type="molecule type" value="Genomic_DNA"/>
</dbReference>
<keyword evidence="2 6" id="KW-0963">Cytoplasm</keyword>
<evidence type="ECO:0000259" key="8">
    <source>
        <dbReference type="Pfam" id="PF20772"/>
    </source>
</evidence>
<dbReference type="Proteomes" id="UP000028725">
    <property type="component" value="Unassembled WGS sequence"/>
</dbReference>
<dbReference type="GO" id="GO:0006355">
    <property type="term" value="P:regulation of DNA-templated transcription"/>
    <property type="evidence" value="ECO:0007669"/>
    <property type="project" value="UniProtKB-UniRule"/>
</dbReference>
<reference evidence="9 10" key="1">
    <citation type="submission" date="2014-04" db="EMBL/GenBank/DDBJ databases">
        <title>Genome assembly of Hyalangium minutum DSM 14724.</title>
        <authorList>
            <person name="Sharma G."/>
            <person name="Subramanian S."/>
        </authorList>
    </citation>
    <scope>NUCLEOTIDE SEQUENCE [LARGE SCALE GENOMIC DNA]</scope>
    <source>
        <strain evidence="9 10">DSM 14724</strain>
    </source>
</reference>
<dbReference type="InterPro" id="IPR017856">
    <property type="entry name" value="Integrase-like_N"/>
</dbReference>
<evidence type="ECO:0000313" key="9">
    <source>
        <dbReference type="EMBL" id="KFE67192.1"/>
    </source>
</evidence>
<keyword evidence="5 6" id="KW-0804">Transcription</keyword>
<dbReference type="InterPro" id="IPR002876">
    <property type="entry name" value="Transcrip_reg_TACO1-like"/>
</dbReference>
<dbReference type="HAMAP" id="MF_00693">
    <property type="entry name" value="Transcrip_reg_TACO1"/>
    <property type="match status" value="1"/>
</dbReference>
<dbReference type="Pfam" id="PF20772">
    <property type="entry name" value="TACO1_YebC_N"/>
    <property type="match status" value="1"/>
</dbReference>
<evidence type="ECO:0000256" key="1">
    <source>
        <dbReference type="ARBA" id="ARBA00008724"/>
    </source>
</evidence>
<dbReference type="RefSeq" id="WP_044191209.1">
    <property type="nucleotide sequence ID" value="NZ_JMCB01000008.1"/>
</dbReference>
<organism evidence="9 10">
    <name type="scientific">Hyalangium minutum</name>
    <dbReference type="NCBI Taxonomy" id="394096"/>
    <lineage>
        <taxon>Bacteria</taxon>
        <taxon>Pseudomonadati</taxon>
        <taxon>Myxococcota</taxon>
        <taxon>Myxococcia</taxon>
        <taxon>Myxococcales</taxon>
        <taxon>Cystobacterineae</taxon>
        <taxon>Archangiaceae</taxon>
        <taxon>Hyalangium</taxon>
    </lineage>
</organism>
<keyword evidence="4 6" id="KW-0238">DNA-binding</keyword>
<keyword evidence="10" id="KW-1185">Reference proteome</keyword>
<comment type="subcellular location">
    <subcellularLocation>
        <location evidence="6">Cytoplasm</location>
    </subcellularLocation>
</comment>
<keyword evidence="3 6" id="KW-0805">Transcription regulation</keyword>
<dbReference type="PATRIC" id="fig|394096.3.peg.4586"/>
<dbReference type="InterPro" id="IPR026564">
    <property type="entry name" value="Transcrip_reg_TACO1-like_dom3"/>
</dbReference>
<evidence type="ECO:0000256" key="5">
    <source>
        <dbReference type="ARBA" id="ARBA00023163"/>
    </source>
</evidence>
<name>A0A085WHM9_9BACT</name>
<dbReference type="FunFam" id="1.10.10.200:FF:000002">
    <property type="entry name" value="Probable transcriptional regulatory protein CLM62_37755"/>
    <property type="match status" value="1"/>
</dbReference>
<dbReference type="AlphaFoldDB" id="A0A085WHM9"/>
<feature type="domain" description="TACO1/YebC-like second and third" evidence="7">
    <location>
        <begin position="82"/>
        <end position="237"/>
    </location>
</feature>
<dbReference type="GO" id="GO:0005829">
    <property type="term" value="C:cytosol"/>
    <property type="evidence" value="ECO:0007669"/>
    <property type="project" value="TreeGrafter"/>
</dbReference>
<dbReference type="STRING" id="394096.DB31_8545"/>
<evidence type="ECO:0000256" key="4">
    <source>
        <dbReference type="ARBA" id="ARBA00023125"/>
    </source>
</evidence>
<dbReference type="Pfam" id="PF01709">
    <property type="entry name" value="Transcrip_reg"/>
    <property type="match status" value="1"/>
</dbReference>
<dbReference type="InterPro" id="IPR048300">
    <property type="entry name" value="TACO1_YebC-like_2nd/3rd_dom"/>
</dbReference>
<evidence type="ECO:0000256" key="2">
    <source>
        <dbReference type="ARBA" id="ARBA00022490"/>
    </source>
</evidence>
<dbReference type="InterPro" id="IPR049083">
    <property type="entry name" value="TACO1_YebC_N"/>
</dbReference>
<dbReference type="SUPFAM" id="SSF75625">
    <property type="entry name" value="YebC-like"/>
    <property type="match status" value="1"/>
</dbReference>
<evidence type="ECO:0000256" key="6">
    <source>
        <dbReference type="HAMAP-Rule" id="MF_00693"/>
    </source>
</evidence>
<evidence type="ECO:0000256" key="3">
    <source>
        <dbReference type="ARBA" id="ARBA00023015"/>
    </source>
</evidence>
<evidence type="ECO:0000313" key="10">
    <source>
        <dbReference type="Proteomes" id="UP000028725"/>
    </source>
</evidence>
<dbReference type="OrthoDB" id="9781053at2"/>
<sequence>MSGHNRWSKIKRQKAAMGATKGKLYSKVIKELTVAARLGGGDPTGNARLRVAIAAAREANMPKDSIERAIKKGTGELEGESYEEVMYEGYGPGGVAVLVECLTDNRNRTAGDVRILFNKGGGNLGAEGAVGWMFQKKGVIAVKPGPSEDQVMEKAIEAGAEDVINQGTDGFEVRTAPVDLHTVANSLESAGLKLGEQRWSFFPQNTVKLEGENAKKMLKLMDALEDNDDVQNVHANFEIDEALMDALQG</sequence>
<dbReference type="NCBIfam" id="NF001030">
    <property type="entry name" value="PRK00110.1"/>
    <property type="match status" value="1"/>
</dbReference>
<dbReference type="InterPro" id="IPR029072">
    <property type="entry name" value="YebC-like"/>
</dbReference>
<proteinExistence type="inferred from homology"/>
<evidence type="ECO:0000259" key="7">
    <source>
        <dbReference type="Pfam" id="PF01709"/>
    </source>
</evidence>
<gene>
    <name evidence="9" type="ORF">DB31_8545</name>
</gene>
<protein>
    <recommendedName>
        <fullName evidence="6">Probable transcriptional regulatory protein DB31_8545</fullName>
    </recommendedName>
</protein>
<dbReference type="NCBIfam" id="TIGR01033">
    <property type="entry name" value="YebC/PmpR family DNA-binding transcriptional regulator"/>
    <property type="match status" value="1"/>
</dbReference>
<dbReference type="Gene3D" id="1.10.10.200">
    <property type="match status" value="1"/>
</dbReference>
<dbReference type="NCBIfam" id="NF009044">
    <property type="entry name" value="PRK12378.1"/>
    <property type="match status" value="1"/>
</dbReference>
<comment type="caution">
    <text evidence="9">The sequence shown here is derived from an EMBL/GenBank/DDBJ whole genome shotgun (WGS) entry which is preliminary data.</text>
</comment>
<dbReference type="Gene3D" id="3.30.70.980">
    <property type="match status" value="2"/>
</dbReference>
<dbReference type="GO" id="GO:0003677">
    <property type="term" value="F:DNA binding"/>
    <property type="evidence" value="ECO:0007669"/>
    <property type="project" value="UniProtKB-UniRule"/>
</dbReference>
<comment type="similarity">
    <text evidence="1 6">Belongs to the TACO1 family.</text>
</comment>